<keyword evidence="6" id="KW-1185">Reference proteome</keyword>
<evidence type="ECO:0000259" key="4">
    <source>
        <dbReference type="PROSITE" id="PS50042"/>
    </source>
</evidence>
<feature type="domain" description="Cyclic nucleotide-binding" evidence="4">
    <location>
        <begin position="409"/>
        <end position="487"/>
    </location>
</feature>
<evidence type="ECO:0000256" key="1">
    <source>
        <dbReference type="ARBA" id="ARBA00023286"/>
    </source>
</evidence>
<evidence type="ECO:0000256" key="2">
    <source>
        <dbReference type="ARBA" id="ARBA00023303"/>
    </source>
</evidence>
<dbReference type="InterPro" id="IPR000595">
    <property type="entry name" value="cNMP-bd_dom"/>
</dbReference>
<dbReference type="GO" id="GO:0016020">
    <property type="term" value="C:membrane"/>
    <property type="evidence" value="ECO:0007669"/>
    <property type="project" value="UniProtKB-SubCell"/>
</dbReference>
<feature type="transmembrane region" description="Helical" evidence="3">
    <location>
        <begin position="38"/>
        <end position="60"/>
    </location>
</feature>
<keyword evidence="2" id="KW-0407">Ion channel</keyword>
<dbReference type="InterPro" id="IPR014710">
    <property type="entry name" value="RmlC-like_jellyroll"/>
</dbReference>
<keyword evidence="3" id="KW-0812">Transmembrane</keyword>
<keyword evidence="1" id="KW-0406">Ion transport</keyword>
<feature type="transmembrane region" description="Helical" evidence="3">
    <location>
        <begin position="100"/>
        <end position="118"/>
    </location>
</feature>
<feature type="transmembrane region" description="Helical" evidence="3">
    <location>
        <begin position="290"/>
        <end position="313"/>
    </location>
</feature>
<dbReference type="Gene3D" id="2.60.120.10">
    <property type="entry name" value="Jelly Rolls"/>
    <property type="match status" value="1"/>
</dbReference>
<dbReference type="SUPFAM" id="SSF81324">
    <property type="entry name" value="Voltage-gated potassium channels"/>
    <property type="match status" value="1"/>
</dbReference>
<comment type="caution">
    <text evidence="5">The sequence shown here is derived from an EMBL/GenBank/DDBJ whole genome shotgun (WGS) entry which is preliminary data.</text>
</comment>
<protein>
    <recommendedName>
        <fullName evidence="4">Cyclic nucleotide-binding domain-containing protein</fullName>
    </recommendedName>
</protein>
<evidence type="ECO:0000313" key="5">
    <source>
        <dbReference type="EMBL" id="KAK9279070.1"/>
    </source>
</evidence>
<keyword evidence="3" id="KW-1133">Transmembrane helix</keyword>
<dbReference type="CDD" id="cd00038">
    <property type="entry name" value="CAP_ED"/>
    <property type="match status" value="1"/>
</dbReference>
<dbReference type="Gene3D" id="1.10.287.70">
    <property type="match status" value="1"/>
</dbReference>
<gene>
    <name evidence="5" type="ORF">L1049_012745</name>
</gene>
<dbReference type="InterPro" id="IPR018490">
    <property type="entry name" value="cNMP-bd_dom_sf"/>
</dbReference>
<sequence>MLNKICLISCVIAVSLDTLFLYIPVFDNRMMCLRMDNTLAIYACVLRSVTDAVFLLYIVFQFRTKLSSQASGRSVVFPRAFGWSGITEGRMAIAKRCLPHFIDILSVLPLPQAVLIIFPKLKGSVSLVTKDALKYIIISQYVPRIIRIYPLYKDLRNNSEILKKPAWAGAVLYLVLYTQFGQVVGACWYMFSIDRKEHCWKSACAIHQNCNYKDLYCGEYLRSHNTFLDASCSPIAPVGHQNSFLNSGIYSDALESGVIETRNFMGRFFYCFWWGLRNLSSLGQNLQTSIYVGEIFFAVCVSLCGWLLFSILISNVQKYLTSLGDRKTEEMRAKRVVEQWMSNYMLPEDLREQIRWHKQKRWQENSGVGQETVNPDRPMDLLTDKHLPKDLMRGIKRHLCIDLLKRVPMFEKMDEQLLNEMCEHLKPVFHIERSIIARGGDPVDEMLFIKRGCLLTTTNCGESDIYLRDGDFCGEELLTWALNPNSSLPTSMKLIRAQTNVECFALMADDMKFVTSQWRRHQSRQQLQHTFKFYAHQWRTWAARLIQVAWQRYRRWKLQKDLGVTLYA</sequence>
<dbReference type="SMART" id="SM00100">
    <property type="entry name" value="cNMP"/>
    <property type="match status" value="1"/>
</dbReference>
<accession>A0AAP0WXB4</accession>
<dbReference type="PANTHER" id="PTHR45651:SF5">
    <property type="entry name" value="CYCLIC NUCLEOTIDE-GATED ION CHANNEL 1"/>
    <property type="match status" value="1"/>
</dbReference>
<dbReference type="SUPFAM" id="SSF51206">
    <property type="entry name" value="cAMP-binding domain-like"/>
    <property type="match status" value="1"/>
</dbReference>
<dbReference type="GO" id="GO:0034220">
    <property type="term" value="P:monoatomic ion transmembrane transport"/>
    <property type="evidence" value="ECO:0007669"/>
    <property type="project" value="UniProtKB-KW"/>
</dbReference>
<proteinExistence type="predicted"/>
<name>A0AAP0WXB4_LIQFO</name>
<dbReference type="Proteomes" id="UP001415857">
    <property type="component" value="Unassembled WGS sequence"/>
</dbReference>
<keyword evidence="1" id="KW-0813">Transport</keyword>
<dbReference type="AlphaFoldDB" id="A0AAP0WXB4"/>
<dbReference type="PANTHER" id="PTHR45651">
    <property type="entry name" value="CYCLIC NUCLEOTIDE-GATED ION CHANNEL 15-RELATED-RELATED"/>
    <property type="match status" value="1"/>
</dbReference>
<evidence type="ECO:0000313" key="6">
    <source>
        <dbReference type="Proteomes" id="UP001415857"/>
    </source>
</evidence>
<feature type="transmembrane region" description="Helical" evidence="3">
    <location>
        <begin position="166"/>
        <end position="191"/>
    </location>
</feature>
<organism evidence="5 6">
    <name type="scientific">Liquidambar formosana</name>
    <name type="common">Formosan gum</name>
    <dbReference type="NCBI Taxonomy" id="63359"/>
    <lineage>
        <taxon>Eukaryota</taxon>
        <taxon>Viridiplantae</taxon>
        <taxon>Streptophyta</taxon>
        <taxon>Embryophyta</taxon>
        <taxon>Tracheophyta</taxon>
        <taxon>Spermatophyta</taxon>
        <taxon>Magnoliopsida</taxon>
        <taxon>eudicotyledons</taxon>
        <taxon>Gunneridae</taxon>
        <taxon>Pentapetalae</taxon>
        <taxon>Saxifragales</taxon>
        <taxon>Altingiaceae</taxon>
        <taxon>Liquidambar</taxon>
    </lineage>
</organism>
<keyword evidence="3" id="KW-0472">Membrane</keyword>
<feature type="transmembrane region" description="Helical" evidence="3">
    <location>
        <begin position="7"/>
        <end position="26"/>
    </location>
</feature>
<dbReference type="EMBL" id="JBBPBK010000008">
    <property type="protein sequence ID" value="KAK9279070.1"/>
    <property type="molecule type" value="Genomic_DNA"/>
</dbReference>
<keyword evidence="1" id="KW-1071">Ligand-gated ion channel</keyword>
<evidence type="ECO:0000256" key="3">
    <source>
        <dbReference type="SAM" id="Phobius"/>
    </source>
</evidence>
<reference evidence="5 6" key="1">
    <citation type="journal article" date="2024" name="Plant J.">
        <title>Genome sequences and population genomics reveal climatic adaptation and genomic divergence between two closely related sweetgum species.</title>
        <authorList>
            <person name="Xu W.Q."/>
            <person name="Ren C.Q."/>
            <person name="Zhang X.Y."/>
            <person name="Comes H.P."/>
            <person name="Liu X.H."/>
            <person name="Li Y.G."/>
            <person name="Kettle C.J."/>
            <person name="Jalonen R."/>
            <person name="Gaisberger H."/>
            <person name="Ma Y.Z."/>
            <person name="Qiu Y.X."/>
        </authorList>
    </citation>
    <scope>NUCLEOTIDE SEQUENCE [LARGE SCALE GENOMIC DNA]</scope>
    <source>
        <strain evidence="5">Hangzhou</strain>
    </source>
</reference>
<dbReference type="PROSITE" id="PS50042">
    <property type="entry name" value="CNMP_BINDING_3"/>
    <property type="match status" value="1"/>
</dbReference>